<dbReference type="EMBL" id="JBHSHT010000002">
    <property type="protein sequence ID" value="MFC4825459.1"/>
    <property type="molecule type" value="Genomic_DNA"/>
</dbReference>
<protein>
    <submittedName>
        <fullName evidence="1">Uncharacterized protein</fullName>
    </submittedName>
</protein>
<reference evidence="1 2" key="1">
    <citation type="journal article" date="2019" name="Int. J. Syst. Evol. Microbiol.">
        <title>The Global Catalogue of Microorganisms (GCM) 10K type strain sequencing project: providing services to taxonomists for standard genome sequencing and annotation.</title>
        <authorList>
            <consortium name="The Broad Institute Genomics Platform"/>
            <consortium name="The Broad Institute Genome Sequencing Center for Infectious Disease"/>
            <person name="Wu L."/>
            <person name="Ma J."/>
        </authorList>
    </citation>
    <scope>NUCLEOTIDE SEQUENCE [LARGE SCALE GENOMIC DNA]</scope>
    <source>
        <strain evidence="1 2">XZYJ18</strain>
    </source>
</reference>
<dbReference type="AlphaFoldDB" id="A0ABD5Q451"/>
<name>A0ABD5Q451_9EURY</name>
<dbReference type="RefSeq" id="WP_254268878.1">
    <property type="nucleotide sequence ID" value="NZ_CP100400.1"/>
</dbReference>
<gene>
    <name evidence="1" type="ORF">ACFO9K_14455</name>
</gene>
<evidence type="ECO:0000313" key="2">
    <source>
        <dbReference type="Proteomes" id="UP001595945"/>
    </source>
</evidence>
<sequence length="272" mass="29595">MTSEEVNRRLDDRDCASLDDRPITCPGDRGRLQVTVSPTVGTLSDGTVTFTVENVADEPFMTNHYRWVLQKWDGSQWRRLAPLAVPGSLQRIPSGGSHTYRLSAIKDSVAHSQSAYIAESDITIGGLGPGVYGLSTHGYFKSTPDDKRAAAAVFGFAGKAPLVRPTATVKNIERVRSTLVVRANVPKDERGSLIVSFGGGTPDVQLLPEHVRQLSGLLNTLPYAATDGIDSVQYVGHADDIEMVDAYLSAVTSTDMTRYGFRDYVFEVTTQK</sequence>
<keyword evidence="2" id="KW-1185">Reference proteome</keyword>
<comment type="caution">
    <text evidence="1">The sequence shown here is derived from an EMBL/GenBank/DDBJ whole genome shotgun (WGS) entry which is preliminary data.</text>
</comment>
<evidence type="ECO:0000313" key="1">
    <source>
        <dbReference type="EMBL" id="MFC4825459.1"/>
    </source>
</evidence>
<dbReference type="Proteomes" id="UP001595945">
    <property type="component" value="Unassembled WGS sequence"/>
</dbReference>
<proteinExistence type="predicted"/>
<dbReference type="GeneID" id="73043823"/>
<organism evidence="1 2">
    <name type="scientific">Halorussus aquaticus</name>
    <dbReference type="NCBI Taxonomy" id="2953748"/>
    <lineage>
        <taxon>Archaea</taxon>
        <taxon>Methanobacteriati</taxon>
        <taxon>Methanobacteriota</taxon>
        <taxon>Stenosarchaea group</taxon>
        <taxon>Halobacteria</taxon>
        <taxon>Halobacteriales</taxon>
        <taxon>Haladaptataceae</taxon>
        <taxon>Halorussus</taxon>
    </lineage>
</organism>
<accession>A0ABD5Q451</accession>